<dbReference type="EMBL" id="CACRXK020002158">
    <property type="protein sequence ID" value="CAB3992960.1"/>
    <property type="molecule type" value="Genomic_DNA"/>
</dbReference>
<dbReference type="AlphaFoldDB" id="A0A7D9DWC7"/>
<gene>
    <name evidence="1" type="ORF">PACLA_8A077876</name>
</gene>
<keyword evidence="2" id="KW-1185">Reference proteome</keyword>
<evidence type="ECO:0000313" key="2">
    <source>
        <dbReference type="Proteomes" id="UP001152795"/>
    </source>
</evidence>
<name>A0A7D9DWC7_PARCT</name>
<reference evidence="1" key="1">
    <citation type="submission" date="2020-04" db="EMBL/GenBank/DDBJ databases">
        <authorList>
            <person name="Alioto T."/>
            <person name="Alioto T."/>
            <person name="Gomez Garrido J."/>
        </authorList>
    </citation>
    <scope>NUCLEOTIDE SEQUENCE</scope>
    <source>
        <strain evidence="1">A484AB</strain>
    </source>
</reference>
<dbReference type="OrthoDB" id="10466920at2759"/>
<evidence type="ECO:0000313" key="1">
    <source>
        <dbReference type="EMBL" id="CAB3992960.1"/>
    </source>
</evidence>
<accession>A0A7D9DWC7</accession>
<protein>
    <submittedName>
        <fullName evidence="1">Uncharacterized protein</fullName>
    </submittedName>
</protein>
<organism evidence="1 2">
    <name type="scientific">Paramuricea clavata</name>
    <name type="common">Red gorgonian</name>
    <name type="synonym">Violescent sea-whip</name>
    <dbReference type="NCBI Taxonomy" id="317549"/>
    <lineage>
        <taxon>Eukaryota</taxon>
        <taxon>Metazoa</taxon>
        <taxon>Cnidaria</taxon>
        <taxon>Anthozoa</taxon>
        <taxon>Octocorallia</taxon>
        <taxon>Malacalcyonacea</taxon>
        <taxon>Plexauridae</taxon>
        <taxon>Paramuricea</taxon>
    </lineage>
</organism>
<dbReference type="Proteomes" id="UP001152795">
    <property type="component" value="Unassembled WGS sequence"/>
</dbReference>
<comment type="caution">
    <text evidence="1">The sequence shown here is derived from an EMBL/GenBank/DDBJ whole genome shotgun (WGS) entry which is preliminary data.</text>
</comment>
<sequence length="118" mass="12967">MFAIISWTAKNGISLDQEQLEVLGSGKFVVMNGGLLEPEAAVSMLYKKEMWGSIIQSVHDTKRQAEGVLNKELNDVESSHLSSVEEQQMPRKRICSLNIHAETGSSGEESEVENAGMD</sequence>
<proteinExistence type="predicted"/>